<dbReference type="Gene3D" id="1.20.1080.10">
    <property type="entry name" value="Glycerol uptake facilitator protein"/>
    <property type="match status" value="1"/>
</dbReference>
<dbReference type="InterPro" id="IPR024002">
    <property type="entry name" value="For/NO2_transpt_CS"/>
</dbReference>
<organism evidence="11 12">
    <name type="scientific">Aliiruegeria haliotis</name>
    <dbReference type="NCBI Taxonomy" id="1280846"/>
    <lineage>
        <taxon>Bacteria</taxon>
        <taxon>Pseudomonadati</taxon>
        <taxon>Pseudomonadota</taxon>
        <taxon>Alphaproteobacteria</taxon>
        <taxon>Rhodobacterales</taxon>
        <taxon>Roseobacteraceae</taxon>
        <taxon>Aliiruegeria</taxon>
    </lineage>
</organism>
<feature type="transmembrane region" description="Helical" evidence="10">
    <location>
        <begin position="74"/>
        <end position="97"/>
    </location>
</feature>
<dbReference type="EMBL" id="PVTD01000012">
    <property type="protein sequence ID" value="PRY20654.1"/>
    <property type="molecule type" value="Genomic_DNA"/>
</dbReference>
<dbReference type="InterPro" id="IPR023271">
    <property type="entry name" value="Aquaporin-like"/>
</dbReference>
<dbReference type="AlphaFoldDB" id="A0A2T0RHH0"/>
<evidence type="ECO:0000256" key="9">
    <source>
        <dbReference type="ARBA" id="ARBA00049660"/>
    </source>
</evidence>
<protein>
    <submittedName>
        <fullName evidence="11">Formate transporter</fullName>
    </submittedName>
</protein>
<dbReference type="InterPro" id="IPR000292">
    <property type="entry name" value="For/NO2_transpt"/>
</dbReference>
<keyword evidence="4" id="KW-0997">Cell inner membrane</keyword>
<evidence type="ECO:0000256" key="2">
    <source>
        <dbReference type="ARBA" id="ARBA00022448"/>
    </source>
</evidence>
<dbReference type="NCBIfam" id="TIGR00790">
    <property type="entry name" value="fnt"/>
    <property type="match status" value="1"/>
</dbReference>
<dbReference type="Proteomes" id="UP000239480">
    <property type="component" value="Unassembled WGS sequence"/>
</dbReference>
<evidence type="ECO:0000256" key="10">
    <source>
        <dbReference type="SAM" id="Phobius"/>
    </source>
</evidence>
<dbReference type="PANTHER" id="PTHR30520">
    <property type="entry name" value="FORMATE TRANSPORTER-RELATED"/>
    <property type="match status" value="1"/>
</dbReference>
<comment type="catalytic activity">
    <reaction evidence="8">
        <text>formate(in) = formate(out)</text>
        <dbReference type="Rhea" id="RHEA:29679"/>
        <dbReference type="ChEBI" id="CHEBI:15740"/>
    </reaction>
</comment>
<evidence type="ECO:0000256" key="7">
    <source>
        <dbReference type="ARBA" id="ARBA00023136"/>
    </source>
</evidence>
<evidence type="ECO:0000313" key="12">
    <source>
        <dbReference type="Proteomes" id="UP000239480"/>
    </source>
</evidence>
<keyword evidence="3" id="KW-1003">Cell membrane</keyword>
<dbReference type="OrthoDB" id="9786493at2"/>
<evidence type="ECO:0000256" key="8">
    <source>
        <dbReference type="ARBA" id="ARBA00035914"/>
    </source>
</evidence>
<dbReference type="RefSeq" id="WP_106207468.1">
    <property type="nucleotide sequence ID" value="NZ_PVTD01000012.1"/>
</dbReference>
<keyword evidence="2" id="KW-0813">Transport</keyword>
<evidence type="ECO:0000256" key="4">
    <source>
        <dbReference type="ARBA" id="ARBA00022519"/>
    </source>
</evidence>
<keyword evidence="6 10" id="KW-1133">Transmembrane helix</keyword>
<feature type="transmembrane region" description="Helical" evidence="10">
    <location>
        <begin position="34"/>
        <end position="54"/>
    </location>
</feature>
<proteinExistence type="inferred from homology"/>
<feature type="transmembrane region" description="Helical" evidence="10">
    <location>
        <begin position="254"/>
        <end position="276"/>
    </location>
</feature>
<evidence type="ECO:0000256" key="3">
    <source>
        <dbReference type="ARBA" id="ARBA00022475"/>
    </source>
</evidence>
<gene>
    <name evidence="11" type="ORF">CLV78_11227</name>
</gene>
<dbReference type="PROSITE" id="PS01006">
    <property type="entry name" value="FORMATE_NITRITE_TP_2"/>
    <property type="match status" value="1"/>
</dbReference>
<keyword evidence="7 10" id="KW-0472">Membrane</keyword>
<feature type="transmembrane region" description="Helical" evidence="10">
    <location>
        <begin position="160"/>
        <end position="179"/>
    </location>
</feature>
<keyword evidence="12" id="KW-1185">Reference proteome</keyword>
<dbReference type="PROSITE" id="PS01005">
    <property type="entry name" value="FORMATE_NITRITE_TP_1"/>
    <property type="match status" value="1"/>
</dbReference>
<comment type="subcellular location">
    <subcellularLocation>
        <location evidence="1">Cell inner membrane</location>
        <topology evidence="1">Multi-pass membrane protein</topology>
    </subcellularLocation>
</comment>
<comment type="similarity">
    <text evidence="9">Belongs to the FNT transporter (TC 1.A.16) family.</text>
</comment>
<reference evidence="11 12" key="1">
    <citation type="submission" date="2018-03" db="EMBL/GenBank/DDBJ databases">
        <title>Genomic Encyclopedia of Archaeal and Bacterial Type Strains, Phase II (KMG-II): from individual species to whole genera.</title>
        <authorList>
            <person name="Goeker M."/>
        </authorList>
    </citation>
    <scope>NUCLEOTIDE SEQUENCE [LARGE SCALE GENOMIC DNA]</scope>
    <source>
        <strain evidence="11 12">DSM 29328</strain>
    </source>
</reference>
<evidence type="ECO:0000256" key="1">
    <source>
        <dbReference type="ARBA" id="ARBA00004429"/>
    </source>
</evidence>
<comment type="caution">
    <text evidence="11">The sequence shown here is derived from an EMBL/GenBank/DDBJ whole genome shotgun (WGS) entry which is preliminary data.</text>
</comment>
<name>A0A2T0RHH0_9RHOB</name>
<evidence type="ECO:0000313" key="11">
    <source>
        <dbReference type="EMBL" id="PRY20654.1"/>
    </source>
</evidence>
<feature type="transmembrane region" description="Helical" evidence="10">
    <location>
        <begin position="191"/>
        <end position="214"/>
    </location>
</feature>
<keyword evidence="5 10" id="KW-0812">Transmembrane</keyword>
<accession>A0A2T0RHH0</accession>
<sequence>MSDDHFTALLPAEMARKAEDIGVAKATKAPLSSFILAITAGAFIGIAFVFYTVVTTGNGDIGWGVNRMLGGLAFSLGLMLVVVNGGELFTSTVLTVVAKASGKISWPQLTRNWVIVYAGNFLGAMGLVFLMQMAKHYEFGQGALGLNYLTIAQHKLHHTFSQAVALGIMCNVMVCLAVWMTFSARSVTDKLLAVVLPVAMFVAAGFEHCIANMFQIPMAIFTVQTAGPEFWTAAGASPAKFADLTWANFLLNNLIPVTIGNIIGGGLLVGMLYWFIYLRPGGHPTETQPEPEQTAVRLRG</sequence>
<evidence type="ECO:0000256" key="5">
    <source>
        <dbReference type="ARBA" id="ARBA00022692"/>
    </source>
</evidence>
<feature type="transmembrane region" description="Helical" evidence="10">
    <location>
        <begin position="109"/>
        <end position="131"/>
    </location>
</feature>
<dbReference type="Pfam" id="PF01226">
    <property type="entry name" value="Form_Nir_trans"/>
    <property type="match status" value="1"/>
</dbReference>
<dbReference type="InterPro" id="IPR023999">
    <property type="entry name" value="Formate_transptr_FocA"/>
</dbReference>
<dbReference type="GO" id="GO:0015499">
    <property type="term" value="F:formate transmembrane transporter activity"/>
    <property type="evidence" value="ECO:0007669"/>
    <property type="project" value="InterPro"/>
</dbReference>
<dbReference type="GO" id="GO:0005886">
    <property type="term" value="C:plasma membrane"/>
    <property type="evidence" value="ECO:0007669"/>
    <property type="project" value="UniProtKB-SubCell"/>
</dbReference>
<dbReference type="NCBIfam" id="TIGR04060">
    <property type="entry name" value="formate_focA"/>
    <property type="match status" value="1"/>
</dbReference>
<evidence type="ECO:0000256" key="6">
    <source>
        <dbReference type="ARBA" id="ARBA00022989"/>
    </source>
</evidence>
<dbReference type="PANTHER" id="PTHR30520:SF10">
    <property type="entry name" value="FORMATE CHANNEL FOCA-RELATED"/>
    <property type="match status" value="1"/>
</dbReference>